<protein>
    <submittedName>
        <fullName evidence="1">Uncharacterized protein</fullName>
    </submittedName>
</protein>
<dbReference type="Proteomes" id="UP000242875">
    <property type="component" value="Unassembled WGS sequence"/>
</dbReference>
<organism evidence="1 2">
    <name type="scientific">Bifiguratus adelaidae</name>
    <dbReference type="NCBI Taxonomy" id="1938954"/>
    <lineage>
        <taxon>Eukaryota</taxon>
        <taxon>Fungi</taxon>
        <taxon>Fungi incertae sedis</taxon>
        <taxon>Mucoromycota</taxon>
        <taxon>Mucoromycotina</taxon>
        <taxon>Endogonomycetes</taxon>
        <taxon>Endogonales</taxon>
        <taxon>Endogonales incertae sedis</taxon>
        <taxon>Bifiguratus</taxon>
    </lineage>
</organism>
<gene>
    <name evidence="1" type="ORF">BZG36_04604</name>
</gene>
<comment type="caution">
    <text evidence="1">The sequence shown here is derived from an EMBL/GenBank/DDBJ whole genome shotgun (WGS) entry which is preliminary data.</text>
</comment>
<dbReference type="AlphaFoldDB" id="A0A261XXJ3"/>
<evidence type="ECO:0000313" key="2">
    <source>
        <dbReference type="Proteomes" id="UP000242875"/>
    </source>
</evidence>
<sequence>MHRKMDPPKNEPSEDLRAYINNLALPQPLPCEDEACRLTVRAYGHLISLSKLTSGHNHETSDAVSQLLVQDLWDYRKVGMVPLDVFMGIESALARFYDDLEDELKWGDPNDQLTEQALLECDASYAIRLIMQHFYTLQLWMNIRFLPSDLTKMETPTSATQQFLHHALQRSITAANNLCILAAYSTKYTKNNIDLQLLMLSCEVQYSVAQLGSSSPALSQQAQRHLAMSIAVLKTWFARVHGGNAANYTNKTWDNVAFKQWLKGAGIDYDTLDFDKLLGTYTSGAELISGDSLMALRAKQENTIVLDILEEALVSGFMSMGISDV</sequence>
<name>A0A261XXJ3_9FUNG</name>
<keyword evidence="2" id="KW-1185">Reference proteome</keyword>
<reference evidence="1 2" key="1">
    <citation type="journal article" date="2017" name="Mycologia">
        <title>Bifiguratus adelaidae, gen. et sp. nov., a new member of Mucoromycotina in endophytic and soil-dwelling habitats.</title>
        <authorList>
            <person name="Torres-Cruz T.J."/>
            <person name="Billingsley Tobias T.L."/>
            <person name="Almatruk M."/>
            <person name="Hesse C."/>
            <person name="Kuske C.R."/>
            <person name="Desiro A."/>
            <person name="Benucci G.M."/>
            <person name="Bonito G."/>
            <person name="Stajich J.E."/>
            <person name="Dunlap C."/>
            <person name="Arnold A.E."/>
            <person name="Porras-Alfaro A."/>
        </authorList>
    </citation>
    <scope>NUCLEOTIDE SEQUENCE [LARGE SCALE GENOMIC DNA]</scope>
    <source>
        <strain evidence="1 2">AZ0501</strain>
    </source>
</reference>
<proteinExistence type="predicted"/>
<dbReference type="EMBL" id="MVBO01000106">
    <property type="protein sequence ID" value="OZJ03072.1"/>
    <property type="molecule type" value="Genomic_DNA"/>
</dbReference>
<evidence type="ECO:0000313" key="1">
    <source>
        <dbReference type="EMBL" id="OZJ03072.1"/>
    </source>
</evidence>
<accession>A0A261XXJ3</accession>